<dbReference type="PANTHER" id="PTHR33540">
    <property type="entry name" value="TRNA THREONYLCARBAMOYLADENOSINE BIOSYNTHESIS PROTEIN TSAE"/>
    <property type="match status" value="1"/>
</dbReference>
<dbReference type="InterPro" id="IPR003442">
    <property type="entry name" value="T6A_TsaE"/>
</dbReference>
<reference evidence="11 12" key="1">
    <citation type="submission" date="2016-10" db="EMBL/GenBank/DDBJ databases">
        <authorList>
            <person name="de Groot N.N."/>
        </authorList>
    </citation>
    <scope>NUCLEOTIDE SEQUENCE [LARGE SCALE GENOMIC DNA]</scope>
    <source>
        <strain evidence="11 12">DSM 46701</strain>
    </source>
</reference>
<keyword evidence="9" id="KW-0460">Magnesium</keyword>
<dbReference type="Gene3D" id="3.40.50.300">
    <property type="entry name" value="P-loop containing nucleotide triphosphate hydrolases"/>
    <property type="match status" value="1"/>
</dbReference>
<dbReference type="NCBIfam" id="TIGR00150">
    <property type="entry name" value="T6A_YjeE"/>
    <property type="match status" value="1"/>
</dbReference>
<evidence type="ECO:0000256" key="8">
    <source>
        <dbReference type="ARBA" id="ARBA00022840"/>
    </source>
</evidence>
<dbReference type="GO" id="GO:0005524">
    <property type="term" value="F:ATP binding"/>
    <property type="evidence" value="ECO:0007669"/>
    <property type="project" value="UniProtKB-KW"/>
</dbReference>
<accession>A0A1H8G6T2</accession>
<keyword evidence="5" id="KW-0819">tRNA processing</keyword>
<dbReference type="RefSeq" id="WP_089969677.1">
    <property type="nucleotide sequence ID" value="NZ_FOCQ01000010.1"/>
</dbReference>
<keyword evidence="4" id="KW-0963">Cytoplasm</keyword>
<keyword evidence="6" id="KW-0479">Metal-binding</keyword>
<evidence type="ECO:0000313" key="11">
    <source>
        <dbReference type="EMBL" id="SEN39703.1"/>
    </source>
</evidence>
<evidence type="ECO:0000256" key="9">
    <source>
        <dbReference type="ARBA" id="ARBA00022842"/>
    </source>
</evidence>
<evidence type="ECO:0000256" key="10">
    <source>
        <dbReference type="ARBA" id="ARBA00032441"/>
    </source>
</evidence>
<organism evidence="11 12">
    <name type="scientific">Lihuaxuella thermophila</name>
    <dbReference type="NCBI Taxonomy" id="1173111"/>
    <lineage>
        <taxon>Bacteria</taxon>
        <taxon>Bacillati</taxon>
        <taxon>Bacillota</taxon>
        <taxon>Bacilli</taxon>
        <taxon>Bacillales</taxon>
        <taxon>Thermoactinomycetaceae</taxon>
        <taxon>Lihuaxuella</taxon>
    </lineage>
</organism>
<evidence type="ECO:0000256" key="7">
    <source>
        <dbReference type="ARBA" id="ARBA00022741"/>
    </source>
</evidence>
<dbReference type="EMBL" id="FOCQ01000010">
    <property type="protein sequence ID" value="SEN39703.1"/>
    <property type="molecule type" value="Genomic_DNA"/>
</dbReference>
<dbReference type="GO" id="GO:0005737">
    <property type="term" value="C:cytoplasm"/>
    <property type="evidence" value="ECO:0007669"/>
    <property type="project" value="UniProtKB-SubCell"/>
</dbReference>
<evidence type="ECO:0000256" key="2">
    <source>
        <dbReference type="ARBA" id="ARBA00007599"/>
    </source>
</evidence>
<evidence type="ECO:0000313" key="12">
    <source>
        <dbReference type="Proteomes" id="UP000199695"/>
    </source>
</evidence>
<comment type="similarity">
    <text evidence="2">Belongs to the TsaE family.</text>
</comment>
<dbReference type="InterPro" id="IPR027417">
    <property type="entry name" value="P-loop_NTPase"/>
</dbReference>
<evidence type="ECO:0000256" key="1">
    <source>
        <dbReference type="ARBA" id="ARBA00004496"/>
    </source>
</evidence>
<protein>
    <recommendedName>
        <fullName evidence="3">tRNA threonylcarbamoyladenosine biosynthesis protein TsaE</fullName>
    </recommendedName>
    <alternativeName>
        <fullName evidence="10">t(6)A37 threonylcarbamoyladenosine biosynthesis protein TsaE</fullName>
    </alternativeName>
</protein>
<name>A0A1H8G6T2_9BACL</name>
<sequence length="153" mass="17521">MREACSFITKNERETRELARRIARLLDRGAVLALEGDLGAGKTTFAQGMAEELGIEQPVDSPTFTIVKEYEGKLPFYHMDVYRVDSPEEELGLEEYFYGEGICLVEWASRIEPILPEDTLWFHLKVEPNGTRRILITSTHSRAIRLCKELQTT</sequence>
<comment type="subcellular location">
    <subcellularLocation>
        <location evidence="1">Cytoplasm</location>
    </subcellularLocation>
</comment>
<evidence type="ECO:0000256" key="4">
    <source>
        <dbReference type="ARBA" id="ARBA00022490"/>
    </source>
</evidence>
<dbReference type="AlphaFoldDB" id="A0A1H8G6T2"/>
<dbReference type="OrthoDB" id="9815896at2"/>
<evidence type="ECO:0000256" key="3">
    <source>
        <dbReference type="ARBA" id="ARBA00019010"/>
    </source>
</evidence>
<dbReference type="Proteomes" id="UP000199695">
    <property type="component" value="Unassembled WGS sequence"/>
</dbReference>
<dbReference type="GO" id="GO:0046872">
    <property type="term" value="F:metal ion binding"/>
    <property type="evidence" value="ECO:0007669"/>
    <property type="project" value="UniProtKB-KW"/>
</dbReference>
<evidence type="ECO:0000256" key="6">
    <source>
        <dbReference type="ARBA" id="ARBA00022723"/>
    </source>
</evidence>
<keyword evidence="8" id="KW-0067">ATP-binding</keyword>
<dbReference type="Pfam" id="PF02367">
    <property type="entry name" value="TsaE"/>
    <property type="match status" value="1"/>
</dbReference>
<keyword evidence="12" id="KW-1185">Reference proteome</keyword>
<dbReference type="SUPFAM" id="SSF52540">
    <property type="entry name" value="P-loop containing nucleoside triphosphate hydrolases"/>
    <property type="match status" value="1"/>
</dbReference>
<proteinExistence type="inferred from homology"/>
<gene>
    <name evidence="11" type="ORF">SAMN05444955_110116</name>
</gene>
<dbReference type="PANTHER" id="PTHR33540:SF2">
    <property type="entry name" value="TRNA THREONYLCARBAMOYLADENOSINE BIOSYNTHESIS PROTEIN TSAE"/>
    <property type="match status" value="1"/>
</dbReference>
<dbReference type="STRING" id="1173111.SAMN05444955_110116"/>
<keyword evidence="7" id="KW-0547">Nucleotide-binding</keyword>
<dbReference type="GO" id="GO:0002949">
    <property type="term" value="P:tRNA threonylcarbamoyladenosine modification"/>
    <property type="evidence" value="ECO:0007669"/>
    <property type="project" value="InterPro"/>
</dbReference>
<evidence type="ECO:0000256" key="5">
    <source>
        <dbReference type="ARBA" id="ARBA00022694"/>
    </source>
</evidence>